<dbReference type="eggNOG" id="ENOG502ZMP4">
    <property type="taxonomic scope" value="Bacteria"/>
</dbReference>
<protein>
    <submittedName>
        <fullName evidence="2">Uncharacterized protein</fullName>
    </submittedName>
</protein>
<dbReference type="Proteomes" id="UP000182135">
    <property type="component" value="Unassembled WGS sequence"/>
</dbReference>
<evidence type="ECO:0000313" key="2">
    <source>
        <dbReference type="EMBL" id="SFG23383.1"/>
    </source>
</evidence>
<evidence type="ECO:0000313" key="3">
    <source>
        <dbReference type="Proteomes" id="UP000182135"/>
    </source>
</evidence>
<proteinExistence type="predicted"/>
<name>A0A1I2Q6W1_9CLOT</name>
<sequence>MKAETSNLHTYASCPGELTLSNQKLKQLRPDLYGILGLICKAKDKYCLGFTKIEKIKAHIYYGDSQPAVVISLKPLIVAAYSEDLDCILPLKFPNKFVKNYKLKEKSRLLTINIYSEIKDLAKDIILGKNHSGLWGNFSPIIAEFVSNDKNLIEKNKKIFNEDLWEYVYKLGLEYLELYPNTYRDGRPLIAFIPIKEIY</sequence>
<dbReference type="RefSeq" id="WP_027639765.1">
    <property type="nucleotide sequence ID" value="NZ_BAAACD010000037.1"/>
</dbReference>
<accession>A0A1I2Q6W1</accession>
<evidence type="ECO:0000313" key="4">
    <source>
        <dbReference type="Proteomes" id="UP000246114"/>
    </source>
</evidence>
<dbReference type="AlphaFoldDB" id="A0A1I2Q6W1"/>
<keyword evidence="3" id="KW-1185">Reference proteome</keyword>
<dbReference type="EMBL" id="QAMZ01000054">
    <property type="protein sequence ID" value="PWL51699.1"/>
    <property type="molecule type" value="Genomic_DNA"/>
</dbReference>
<organism evidence="2 3">
    <name type="scientific">Clostridium cadaveris</name>
    <dbReference type="NCBI Taxonomy" id="1529"/>
    <lineage>
        <taxon>Bacteria</taxon>
        <taxon>Bacillati</taxon>
        <taxon>Bacillota</taxon>
        <taxon>Clostridia</taxon>
        <taxon>Eubacteriales</taxon>
        <taxon>Clostridiaceae</taxon>
        <taxon>Clostridium</taxon>
    </lineage>
</organism>
<reference evidence="2 3" key="1">
    <citation type="submission" date="2016-10" db="EMBL/GenBank/DDBJ databases">
        <authorList>
            <person name="de Groot N.N."/>
        </authorList>
    </citation>
    <scope>NUCLEOTIDE SEQUENCE [LARGE SCALE GENOMIC DNA]</scope>
    <source>
        <strain evidence="2 3">NLAE-zl-G419</strain>
    </source>
</reference>
<evidence type="ECO:0000313" key="1">
    <source>
        <dbReference type="EMBL" id="PWL51699.1"/>
    </source>
</evidence>
<dbReference type="OrthoDB" id="1936800at2"/>
<gene>
    <name evidence="1" type="ORF">DBY38_13570</name>
    <name evidence="2" type="ORF">SAMN04487885_13616</name>
</gene>
<dbReference type="EMBL" id="FOOE01000036">
    <property type="protein sequence ID" value="SFG23383.1"/>
    <property type="molecule type" value="Genomic_DNA"/>
</dbReference>
<dbReference type="GeneID" id="90543277"/>
<dbReference type="Proteomes" id="UP000246114">
    <property type="component" value="Unassembled WGS sequence"/>
</dbReference>
<reference evidence="1 4" key="2">
    <citation type="submission" date="2018-03" db="EMBL/GenBank/DDBJ databases">
        <title>The uncultured portion of the human microbiome is neutrally assembled.</title>
        <authorList>
            <person name="Jeraldo P."/>
            <person name="Boardman L."/>
            <person name="White B.A."/>
            <person name="Nelson H."/>
            <person name="Goldenfeld N."/>
            <person name="Chia N."/>
        </authorList>
    </citation>
    <scope>NUCLEOTIDE SEQUENCE [LARGE SCALE GENOMIC DNA]</scope>
    <source>
        <strain evidence="1">CIM:MAG 903</strain>
    </source>
</reference>